<dbReference type="InterPro" id="IPR041522">
    <property type="entry name" value="CdaR_GGDEF"/>
</dbReference>
<dbReference type="EMBL" id="JBHSAX010000004">
    <property type="protein sequence ID" value="MFC3961345.1"/>
    <property type="molecule type" value="Genomic_DNA"/>
</dbReference>
<organism evidence="4 5">
    <name type="scientific">Nocardia jiangsuensis</name>
    <dbReference type="NCBI Taxonomy" id="1691563"/>
    <lineage>
        <taxon>Bacteria</taxon>
        <taxon>Bacillati</taxon>
        <taxon>Actinomycetota</taxon>
        <taxon>Actinomycetes</taxon>
        <taxon>Mycobacteriales</taxon>
        <taxon>Nocardiaceae</taxon>
        <taxon>Nocardia</taxon>
    </lineage>
</organism>
<dbReference type="PANTHER" id="PTHR33744">
    <property type="entry name" value="CARBOHYDRATE DIACID REGULATOR"/>
    <property type="match status" value="1"/>
</dbReference>
<evidence type="ECO:0000313" key="5">
    <source>
        <dbReference type="Proteomes" id="UP001595696"/>
    </source>
</evidence>
<evidence type="ECO:0000256" key="1">
    <source>
        <dbReference type="ARBA" id="ARBA00006754"/>
    </source>
</evidence>
<comment type="similarity">
    <text evidence="1">Belongs to the CdaR family.</text>
</comment>
<keyword evidence="5" id="KW-1185">Reference proteome</keyword>
<accession>A0ABV8DNS8</accession>
<protein>
    <submittedName>
        <fullName evidence="4">PucR family transcriptional regulator</fullName>
    </submittedName>
</protein>
<feature type="domain" description="PucR C-terminal helix-turn-helix" evidence="2">
    <location>
        <begin position="328"/>
        <end position="385"/>
    </location>
</feature>
<dbReference type="Proteomes" id="UP001595696">
    <property type="component" value="Unassembled WGS sequence"/>
</dbReference>
<evidence type="ECO:0000313" key="4">
    <source>
        <dbReference type="EMBL" id="MFC3961345.1"/>
    </source>
</evidence>
<evidence type="ECO:0000259" key="3">
    <source>
        <dbReference type="Pfam" id="PF17853"/>
    </source>
</evidence>
<dbReference type="InterPro" id="IPR051448">
    <property type="entry name" value="CdaR-like_regulators"/>
</dbReference>
<dbReference type="InterPro" id="IPR042070">
    <property type="entry name" value="PucR_C-HTH_sf"/>
</dbReference>
<sequence>MIRQGAEVALTVPPDWLEELHSATLGADGIRPYAENPLLMAAVRRVNRANMLHWTTANIRDPGAPVPVALDREQLDLARGAARLGLNESALEAYRAGQAVAWQRWMAIVFEITSDPQELQEVLEVTAASIARYIDGIIEALMTVVSVERAALDEGTDPARRELVTRLLNGDQADVADAGSLLGYPLDRYHTAAIAWTDGAELPDAAVAEAFARSVGAPEVLAVPHSAATLWLWAPGPSVPDPAILSAALDRLPGVRIAVGSRAFGLDGFRSGHRDALTTQRVLARLPDRRLADFAAVQLTALLAENTEQAARFVQQTLGSFADASRELRDSVLTFVQEQCNASRAATRLYTHRNTLLRRLARADELLPRPLASNSVHVAVALELLLWHGVGRPPG</sequence>
<evidence type="ECO:0000259" key="2">
    <source>
        <dbReference type="Pfam" id="PF13556"/>
    </source>
</evidence>
<dbReference type="PANTHER" id="PTHR33744:SF1">
    <property type="entry name" value="DNA-BINDING TRANSCRIPTIONAL ACTIVATOR ADER"/>
    <property type="match status" value="1"/>
</dbReference>
<dbReference type="Gene3D" id="1.10.10.2840">
    <property type="entry name" value="PucR C-terminal helix-turn-helix domain"/>
    <property type="match status" value="1"/>
</dbReference>
<proteinExistence type="inferred from homology"/>
<reference evidence="5" key="1">
    <citation type="journal article" date="2019" name="Int. J. Syst. Evol. Microbiol.">
        <title>The Global Catalogue of Microorganisms (GCM) 10K type strain sequencing project: providing services to taxonomists for standard genome sequencing and annotation.</title>
        <authorList>
            <consortium name="The Broad Institute Genomics Platform"/>
            <consortium name="The Broad Institute Genome Sequencing Center for Infectious Disease"/>
            <person name="Wu L."/>
            <person name="Ma J."/>
        </authorList>
    </citation>
    <scope>NUCLEOTIDE SEQUENCE [LARGE SCALE GENOMIC DNA]</scope>
    <source>
        <strain evidence="5">CGMCC 4.7330</strain>
    </source>
</reference>
<dbReference type="Pfam" id="PF17853">
    <property type="entry name" value="GGDEF_2"/>
    <property type="match status" value="1"/>
</dbReference>
<dbReference type="RefSeq" id="WP_378611094.1">
    <property type="nucleotide sequence ID" value="NZ_JBHSAX010000004.1"/>
</dbReference>
<dbReference type="InterPro" id="IPR025736">
    <property type="entry name" value="PucR_C-HTH_dom"/>
</dbReference>
<name>A0ABV8DNS8_9NOCA</name>
<comment type="caution">
    <text evidence="4">The sequence shown here is derived from an EMBL/GenBank/DDBJ whole genome shotgun (WGS) entry which is preliminary data.</text>
</comment>
<dbReference type="Pfam" id="PF13556">
    <property type="entry name" value="HTH_30"/>
    <property type="match status" value="1"/>
</dbReference>
<gene>
    <name evidence="4" type="ORF">ACFO0B_05010</name>
</gene>
<feature type="domain" description="CdaR GGDEF-like" evidence="3">
    <location>
        <begin position="171"/>
        <end position="282"/>
    </location>
</feature>